<evidence type="ECO:0000313" key="1">
    <source>
        <dbReference type="EMBL" id="KAJ7375615.1"/>
    </source>
</evidence>
<sequence>MSAVEFSSLNKRDSVASISASFDFRQFTPRSKIPEMNSSASVFLLISARSFRQNHTSFKLVARPFRVHSYSASTMCRQHKRRRDAFHSQQVTLPRLHALQFGGDWERQNQVLGSRD</sequence>
<gene>
    <name evidence="1" type="ORF">OS493_040046</name>
</gene>
<dbReference type="AlphaFoldDB" id="A0A9X0CU21"/>
<proteinExistence type="predicted"/>
<protein>
    <submittedName>
        <fullName evidence="1">Uncharacterized protein</fullName>
    </submittedName>
</protein>
<accession>A0A9X0CU21</accession>
<name>A0A9X0CU21_9CNID</name>
<dbReference type="Proteomes" id="UP001163046">
    <property type="component" value="Unassembled WGS sequence"/>
</dbReference>
<reference evidence="1" key="1">
    <citation type="submission" date="2023-01" db="EMBL/GenBank/DDBJ databases">
        <title>Genome assembly of the deep-sea coral Lophelia pertusa.</title>
        <authorList>
            <person name="Herrera S."/>
            <person name="Cordes E."/>
        </authorList>
    </citation>
    <scope>NUCLEOTIDE SEQUENCE</scope>
    <source>
        <strain evidence="1">USNM1676648</strain>
        <tissue evidence="1">Polyp</tissue>
    </source>
</reference>
<organism evidence="1 2">
    <name type="scientific">Desmophyllum pertusum</name>
    <dbReference type="NCBI Taxonomy" id="174260"/>
    <lineage>
        <taxon>Eukaryota</taxon>
        <taxon>Metazoa</taxon>
        <taxon>Cnidaria</taxon>
        <taxon>Anthozoa</taxon>
        <taxon>Hexacorallia</taxon>
        <taxon>Scleractinia</taxon>
        <taxon>Caryophylliina</taxon>
        <taxon>Caryophylliidae</taxon>
        <taxon>Desmophyllum</taxon>
    </lineage>
</organism>
<keyword evidence="2" id="KW-1185">Reference proteome</keyword>
<evidence type="ECO:0000313" key="2">
    <source>
        <dbReference type="Proteomes" id="UP001163046"/>
    </source>
</evidence>
<comment type="caution">
    <text evidence="1">The sequence shown here is derived from an EMBL/GenBank/DDBJ whole genome shotgun (WGS) entry which is preliminary data.</text>
</comment>
<dbReference type="EMBL" id="MU826629">
    <property type="protein sequence ID" value="KAJ7375615.1"/>
    <property type="molecule type" value="Genomic_DNA"/>
</dbReference>